<dbReference type="InterPro" id="IPR029058">
    <property type="entry name" value="AB_hydrolase_fold"/>
</dbReference>
<feature type="region of interest" description="Disordered" evidence="2">
    <location>
        <begin position="430"/>
        <end position="467"/>
    </location>
</feature>
<reference evidence="4" key="1">
    <citation type="submission" date="2020-12" db="EMBL/GenBank/DDBJ databases">
        <authorList>
            <person name="Iha C."/>
        </authorList>
    </citation>
    <scope>NUCLEOTIDE SEQUENCE</scope>
</reference>
<dbReference type="GO" id="GO:0047372">
    <property type="term" value="F:monoacylglycerol lipase activity"/>
    <property type="evidence" value="ECO:0007669"/>
    <property type="project" value="TreeGrafter"/>
</dbReference>
<comment type="caution">
    <text evidence="4">The sequence shown here is derived from an EMBL/GenBank/DDBJ whole genome shotgun (WGS) entry which is preliminary data.</text>
</comment>
<dbReference type="AlphaFoldDB" id="A0A8S1JD38"/>
<sequence length="467" mass="50290">MHRLPPCAGRQSVQDCVSHARGQLLAGHFKCRKSGQRRTSCTVASSAIAQCAAAGAAAAAVGGAVIGCATWRAALMKADIRTEGQFNLSVLSRCSALLSECRRFFLCFNGHAETIWGAWLRRHPRLALRREILRLDDGGVVSLDWQRHTPQDVPTDAPIVILVAGLAGGSEGTYVQYAMQTAGSMGMRSVVFNCRGTAGGPVTTPQFYSASYTMDLRAVVAYLQKTQPGVPLLAMGWSLGANILLNYLGEEGQQSPIKAAVSLVNPFNLVISDKALKIGVARLYDRNLGLAMRKLFQPHVALFRGHAEEHRIQAALNAQTVRDFDDAITRVSFGWPSVDAYYRASGSCNKISGIQVPFLCLQALDDPIAVKEAIPYDQLKANTNCTLVLTPTGGHLGWVQATAPFGAPWSDVAAVEWLVSVLQELEDRDTARCNDGGGRRDTTEGATGNGAEPARDDQFEAFQSTAR</sequence>
<evidence type="ECO:0000313" key="4">
    <source>
        <dbReference type="EMBL" id="CAD7705102.1"/>
    </source>
</evidence>
<dbReference type="InterPro" id="IPR000073">
    <property type="entry name" value="AB_hydrolase_1"/>
</dbReference>
<dbReference type="Gene3D" id="3.40.50.1820">
    <property type="entry name" value="alpha/beta hydrolase"/>
    <property type="match status" value="1"/>
</dbReference>
<proteinExistence type="inferred from homology"/>
<organism evidence="4 5">
    <name type="scientific">Ostreobium quekettii</name>
    <dbReference type="NCBI Taxonomy" id="121088"/>
    <lineage>
        <taxon>Eukaryota</taxon>
        <taxon>Viridiplantae</taxon>
        <taxon>Chlorophyta</taxon>
        <taxon>core chlorophytes</taxon>
        <taxon>Ulvophyceae</taxon>
        <taxon>TCBD clade</taxon>
        <taxon>Bryopsidales</taxon>
        <taxon>Ostreobineae</taxon>
        <taxon>Ostreobiaceae</taxon>
        <taxon>Ostreobium</taxon>
    </lineage>
</organism>
<feature type="domain" description="AB hydrolase-1" evidence="3">
    <location>
        <begin position="158"/>
        <end position="396"/>
    </location>
</feature>
<dbReference type="Proteomes" id="UP000708148">
    <property type="component" value="Unassembled WGS sequence"/>
</dbReference>
<evidence type="ECO:0000256" key="2">
    <source>
        <dbReference type="SAM" id="MobiDB-lite"/>
    </source>
</evidence>
<dbReference type="Pfam" id="PF00561">
    <property type="entry name" value="Abhydrolase_1"/>
    <property type="match status" value="1"/>
</dbReference>
<accession>A0A8S1JD38</accession>
<evidence type="ECO:0000313" key="5">
    <source>
        <dbReference type="Proteomes" id="UP000708148"/>
    </source>
</evidence>
<keyword evidence="5" id="KW-1185">Reference proteome</keyword>
<dbReference type="EMBL" id="CAJHUC010003019">
    <property type="protein sequence ID" value="CAD7705102.1"/>
    <property type="molecule type" value="Genomic_DNA"/>
</dbReference>
<name>A0A8S1JD38_9CHLO</name>
<evidence type="ECO:0000259" key="3">
    <source>
        <dbReference type="Pfam" id="PF00561"/>
    </source>
</evidence>
<dbReference type="PANTHER" id="PTHR10794">
    <property type="entry name" value="ABHYDROLASE DOMAIN-CONTAINING PROTEIN"/>
    <property type="match status" value="1"/>
</dbReference>
<dbReference type="GO" id="GO:0034338">
    <property type="term" value="F:short-chain carboxylesterase activity"/>
    <property type="evidence" value="ECO:0007669"/>
    <property type="project" value="TreeGrafter"/>
</dbReference>
<comment type="similarity">
    <text evidence="1">Belongs to the AB hydrolase superfamily. AB hydrolase 4 family.</text>
</comment>
<dbReference type="PANTHER" id="PTHR10794:SF84">
    <property type="entry name" value="ESTERASE_LIPASE_THIOESTERASE FAMILY PROTEIN"/>
    <property type="match status" value="1"/>
</dbReference>
<protein>
    <recommendedName>
        <fullName evidence="3">AB hydrolase-1 domain-containing protein</fullName>
    </recommendedName>
</protein>
<gene>
    <name evidence="4" type="ORF">OSTQU699_LOCUS10457</name>
</gene>
<dbReference type="InterPro" id="IPR050960">
    <property type="entry name" value="AB_hydrolase_4_sf"/>
</dbReference>
<dbReference type="SUPFAM" id="SSF53474">
    <property type="entry name" value="alpha/beta-Hydrolases"/>
    <property type="match status" value="1"/>
</dbReference>
<evidence type="ECO:0000256" key="1">
    <source>
        <dbReference type="ARBA" id="ARBA00010884"/>
    </source>
</evidence>
<dbReference type="OrthoDB" id="247542at2759"/>
<feature type="compositionally biased region" description="Basic and acidic residues" evidence="2">
    <location>
        <begin position="430"/>
        <end position="443"/>
    </location>
</feature>